<reference evidence="1 2" key="2">
    <citation type="journal article" name="FEMS Microbiol. Lett.">
        <title>Lactobacillus fermentum 3872 genome sequencing reveals plasmid and chromosomal genes potentially involved in a probiotic activity.</title>
        <authorList>
            <person name="Lehri B."/>
            <person name="Seddon A.M."/>
            <person name="Karlyshev A.V."/>
        </authorList>
    </citation>
    <scope>NUCLEOTIDE SEQUENCE [LARGE SCALE GENOMIC DNA]</scope>
    <source>
        <strain evidence="1 2">3872</strain>
    </source>
</reference>
<dbReference type="EMBL" id="CP011536">
    <property type="protein sequence ID" value="AKM51974.1"/>
    <property type="molecule type" value="Genomic_DNA"/>
</dbReference>
<proteinExistence type="predicted"/>
<gene>
    <name evidence="1" type="ORF">N573_010085</name>
</gene>
<sequence>MVLEQSGSANDGERTADDARYCVWVFLGVPTEDPIARWGQIRVVTRSSVPEAQVASGAFLFSAASQIGKIERGFSL</sequence>
<protein>
    <submittedName>
        <fullName evidence="1">Uncharacterized protein</fullName>
    </submittedName>
</protein>
<accession>A0A806THV5</accession>
<evidence type="ECO:0000313" key="2">
    <source>
        <dbReference type="Proteomes" id="UP000016629"/>
    </source>
</evidence>
<name>A0A806THV5_LIMFE</name>
<evidence type="ECO:0000313" key="1">
    <source>
        <dbReference type="EMBL" id="AKM51974.1"/>
    </source>
</evidence>
<dbReference type="AlphaFoldDB" id="A0A806THV5"/>
<dbReference type="Proteomes" id="UP000016629">
    <property type="component" value="Chromosome"/>
</dbReference>
<reference evidence="1 2" key="1">
    <citation type="journal article" date="2013" name="Genome Announc.">
        <title>Draft Genome Sequence of Lactobacillus fermentum Strain 3872.</title>
        <authorList>
            <person name="Karlyshev A.V."/>
            <person name="Raju K."/>
            <person name="Abramov V.M."/>
        </authorList>
    </citation>
    <scope>NUCLEOTIDE SEQUENCE [LARGE SCALE GENOMIC DNA]</scope>
    <source>
        <strain evidence="1 2">3872</strain>
    </source>
</reference>
<organism evidence="1 2">
    <name type="scientific">Limosilactobacillus fermentum 3872</name>
    <dbReference type="NCBI Taxonomy" id="1381124"/>
    <lineage>
        <taxon>Bacteria</taxon>
        <taxon>Bacillati</taxon>
        <taxon>Bacillota</taxon>
        <taxon>Bacilli</taxon>
        <taxon>Lactobacillales</taxon>
        <taxon>Lactobacillaceae</taxon>
        <taxon>Limosilactobacillus</taxon>
    </lineage>
</organism>